<dbReference type="STRING" id="71784.A0A1Y2BAC0"/>
<dbReference type="EMBL" id="MCFC01000013">
    <property type="protein sequence ID" value="ORY31798.1"/>
    <property type="molecule type" value="Genomic_DNA"/>
</dbReference>
<dbReference type="PANTHER" id="PTHR10953:SF162">
    <property type="entry name" value="SUMO-ACTIVATING ENZYME SUBUNIT 1"/>
    <property type="match status" value="1"/>
</dbReference>
<keyword evidence="4" id="KW-1185">Reference proteome</keyword>
<dbReference type="Proteomes" id="UP000193986">
    <property type="component" value="Unassembled WGS sequence"/>
</dbReference>
<dbReference type="GO" id="GO:0019948">
    <property type="term" value="F:SUMO activating enzyme activity"/>
    <property type="evidence" value="ECO:0007669"/>
    <property type="project" value="TreeGrafter"/>
</dbReference>
<reference evidence="3 4" key="1">
    <citation type="submission" date="2016-07" db="EMBL/GenBank/DDBJ databases">
        <title>Pervasive Adenine N6-methylation of Active Genes in Fungi.</title>
        <authorList>
            <consortium name="DOE Joint Genome Institute"/>
            <person name="Mondo S.J."/>
            <person name="Dannebaum R.O."/>
            <person name="Kuo R.C."/>
            <person name="Labutti K."/>
            <person name="Haridas S."/>
            <person name="Kuo A."/>
            <person name="Salamov A."/>
            <person name="Ahrendt S.R."/>
            <person name="Lipzen A."/>
            <person name="Sullivan W."/>
            <person name="Andreopoulos W.B."/>
            <person name="Clum A."/>
            <person name="Lindquist E."/>
            <person name="Daum C."/>
            <person name="Ramamoorthy G.K."/>
            <person name="Gryganskyi A."/>
            <person name="Culley D."/>
            <person name="Magnuson J.K."/>
            <person name="James T.Y."/>
            <person name="O'Malley M.A."/>
            <person name="Stajich J.E."/>
            <person name="Spatafora J.W."/>
            <person name="Visel A."/>
            <person name="Grigoriev I.V."/>
        </authorList>
    </citation>
    <scope>NUCLEOTIDE SEQUENCE [LARGE SCALE GENOMIC DNA]</scope>
    <source>
        <strain evidence="3 4">68-887.2</strain>
    </source>
</reference>
<evidence type="ECO:0000259" key="2">
    <source>
        <dbReference type="Pfam" id="PF00899"/>
    </source>
</evidence>
<dbReference type="Pfam" id="PF00899">
    <property type="entry name" value="ThiF"/>
    <property type="match status" value="1"/>
</dbReference>
<evidence type="ECO:0000256" key="1">
    <source>
        <dbReference type="SAM" id="MobiDB-lite"/>
    </source>
</evidence>
<dbReference type="InterPro" id="IPR000594">
    <property type="entry name" value="ThiF_NAD_FAD-bd"/>
</dbReference>
<dbReference type="GO" id="GO:0031510">
    <property type="term" value="C:SUMO activating enzyme complex"/>
    <property type="evidence" value="ECO:0007669"/>
    <property type="project" value="TreeGrafter"/>
</dbReference>
<dbReference type="SUPFAM" id="SSF69572">
    <property type="entry name" value="Activating enzymes of the ubiquitin-like proteins"/>
    <property type="match status" value="1"/>
</dbReference>
<gene>
    <name evidence="3" type="ORF">BCR39DRAFT_80560</name>
</gene>
<organism evidence="3 4">
    <name type="scientific">Naematelia encephala</name>
    <dbReference type="NCBI Taxonomy" id="71784"/>
    <lineage>
        <taxon>Eukaryota</taxon>
        <taxon>Fungi</taxon>
        <taxon>Dikarya</taxon>
        <taxon>Basidiomycota</taxon>
        <taxon>Agaricomycotina</taxon>
        <taxon>Tremellomycetes</taxon>
        <taxon>Tremellales</taxon>
        <taxon>Naemateliaceae</taxon>
        <taxon>Naematelia</taxon>
    </lineage>
</organism>
<feature type="region of interest" description="Disordered" evidence="1">
    <location>
        <begin position="191"/>
        <end position="220"/>
    </location>
</feature>
<dbReference type="GO" id="GO:0016925">
    <property type="term" value="P:protein sumoylation"/>
    <property type="evidence" value="ECO:0007669"/>
    <property type="project" value="TreeGrafter"/>
</dbReference>
<dbReference type="InterPro" id="IPR035985">
    <property type="entry name" value="Ubiquitin-activating_enz"/>
</dbReference>
<dbReference type="AlphaFoldDB" id="A0A1Y2BAC0"/>
<evidence type="ECO:0000313" key="3">
    <source>
        <dbReference type="EMBL" id="ORY31798.1"/>
    </source>
</evidence>
<dbReference type="InterPro" id="IPR045886">
    <property type="entry name" value="ThiF/MoeB/HesA"/>
</dbReference>
<dbReference type="GO" id="GO:0005737">
    <property type="term" value="C:cytoplasm"/>
    <property type="evidence" value="ECO:0007669"/>
    <property type="project" value="TreeGrafter"/>
</dbReference>
<accession>A0A1Y2BAC0</accession>
<sequence>MRSSTVLLLSLRSLAHETIKNLVLAGIGRLIIMDDGLVMEADLGGGFLFREEDGAVGKERTAAAAPQIQSLNPLVSLSAIPTLAPFVRDPGSSGAAIDEEEQMVEFLKREKVDVVIACDMLTTQTEVIDKATRKAGVMFYAAGTYGFYGYVFADLGEEYQYLLTSPKSDTNPNPAPGKMVLRFPSLSTLSDRSNWGSPSTQTSAGGSPFRGLSRNQTKDRDPATALGILSVWEYQKRHGVLPEGAPGQREEFSEIADELRNALGINQKALPEIEPTILDHLSSHATHFFPPTLAVVGGLLAQDVLRAISKKDTPTVNLLCVDSMGGIGAVSRWAMDGPKPASA</sequence>
<feature type="domain" description="THIF-type NAD/FAD binding fold" evidence="2">
    <location>
        <begin position="3"/>
        <end position="322"/>
    </location>
</feature>
<dbReference type="Gene3D" id="3.40.50.720">
    <property type="entry name" value="NAD(P)-binding Rossmann-like Domain"/>
    <property type="match status" value="1"/>
</dbReference>
<comment type="caution">
    <text evidence="3">The sequence shown here is derived from an EMBL/GenBank/DDBJ whole genome shotgun (WGS) entry which is preliminary data.</text>
</comment>
<feature type="compositionally biased region" description="Polar residues" evidence="1">
    <location>
        <begin position="191"/>
        <end position="205"/>
    </location>
</feature>
<proteinExistence type="predicted"/>
<dbReference type="OrthoDB" id="1708823at2759"/>
<dbReference type="FunCoup" id="A0A1Y2BAC0">
    <property type="interactions" value="792"/>
</dbReference>
<evidence type="ECO:0000313" key="4">
    <source>
        <dbReference type="Proteomes" id="UP000193986"/>
    </source>
</evidence>
<name>A0A1Y2BAC0_9TREE</name>
<protein>
    <recommendedName>
        <fullName evidence="2">THIF-type NAD/FAD binding fold domain-containing protein</fullName>
    </recommendedName>
</protein>
<dbReference type="PANTHER" id="PTHR10953">
    <property type="entry name" value="UBIQUITIN-ACTIVATING ENZYME E1"/>
    <property type="match status" value="1"/>
</dbReference>
<dbReference type="InParanoid" id="A0A1Y2BAC0"/>